<evidence type="ECO:0000313" key="5">
    <source>
        <dbReference type="EMBL" id="MBD2863672.1"/>
    </source>
</evidence>
<dbReference type="PANTHER" id="PTHR43280">
    <property type="entry name" value="ARAC-FAMILY TRANSCRIPTIONAL REGULATOR"/>
    <property type="match status" value="1"/>
</dbReference>
<reference evidence="5" key="1">
    <citation type="submission" date="2020-09" db="EMBL/GenBank/DDBJ databases">
        <title>A novel bacterium of genus Paenibacillus, isolated from South China Sea.</title>
        <authorList>
            <person name="Huang H."/>
            <person name="Mo K."/>
            <person name="Hu Y."/>
        </authorList>
    </citation>
    <scope>NUCLEOTIDE SEQUENCE</scope>
    <source>
        <strain evidence="5">IB182363</strain>
    </source>
</reference>
<proteinExistence type="predicted"/>
<dbReference type="InterPro" id="IPR003313">
    <property type="entry name" value="AraC-bd"/>
</dbReference>
<evidence type="ECO:0000259" key="4">
    <source>
        <dbReference type="PROSITE" id="PS01124"/>
    </source>
</evidence>
<dbReference type="SUPFAM" id="SSF46689">
    <property type="entry name" value="Homeodomain-like"/>
    <property type="match status" value="2"/>
</dbReference>
<keyword evidence="3" id="KW-0804">Transcription</keyword>
<evidence type="ECO:0000313" key="6">
    <source>
        <dbReference type="Proteomes" id="UP000639396"/>
    </source>
</evidence>
<dbReference type="InterPro" id="IPR018060">
    <property type="entry name" value="HTH_AraC"/>
</dbReference>
<dbReference type="GO" id="GO:0043565">
    <property type="term" value="F:sequence-specific DNA binding"/>
    <property type="evidence" value="ECO:0007669"/>
    <property type="project" value="InterPro"/>
</dbReference>
<dbReference type="InterPro" id="IPR020449">
    <property type="entry name" value="Tscrpt_reg_AraC-type_HTH"/>
</dbReference>
<sequence length="304" mass="36552">MILTRRYPLFNEYYYLCNTPFVKTFHTHPQYEIYYFHKGKCDYLIGDQVFELESGDAILMNGMTLHGPIVDRDNEYVRSMFSFYPEIIRIFHQTLGPLNPLRPFEVLKNYRIRLSGDRKVEFEDMLRRMNKYYYCQNTVEFNRSLLAFFELLWFLYGECEEAMEELEQSGPANGMEKERNVQTVISLIEQQYREPISLDTLEKSVYMSKHHLSRIFRELTGMTIIDYLYKYRINQAKILFYLDRTNSVTDVYKEVGFHSMAHFSRLFKKFVGIPPEQYRKMVQPFLLEPFAFPPREVQTVPNEK</sequence>
<dbReference type="EMBL" id="JACXJA010000021">
    <property type="protein sequence ID" value="MBD2863672.1"/>
    <property type="molecule type" value="Genomic_DNA"/>
</dbReference>
<protein>
    <submittedName>
        <fullName evidence="5">Helix-turn-helix transcriptional regulator</fullName>
    </submittedName>
</protein>
<dbReference type="AlphaFoldDB" id="A0A927H111"/>
<keyword evidence="1" id="KW-0805">Transcription regulation</keyword>
<evidence type="ECO:0000256" key="1">
    <source>
        <dbReference type="ARBA" id="ARBA00023015"/>
    </source>
</evidence>
<keyword evidence="2" id="KW-0238">DNA-binding</keyword>
<keyword evidence="6" id="KW-1185">Reference proteome</keyword>
<accession>A0A927H111</accession>
<feature type="domain" description="HTH araC/xylS-type" evidence="4">
    <location>
        <begin position="182"/>
        <end position="281"/>
    </location>
</feature>
<dbReference type="SMART" id="SM00342">
    <property type="entry name" value="HTH_ARAC"/>
    <property type="match status" value="1"/>
</dbReference>
<dbReference type="GO" id="GO:0003700">
    <property type="term" value="F:DNA-binding transcription factor activity"/>
    <property type="evidence" value="ECO:0007669"/>
    <property type="project" value="InterPro"/>
</dbReference>
<dbReference type="PROSITE" id="PS01124">
    <property type="entry name" value="HTH_ARAC_FAMILY_2"/>
    <property type="match status" value="1"/>
</dbReference>
<dbReference type="SUPFAM" id="SSF51215">
    <property type="entry name" value="Regulatory protein AraC"/>
    <property type="match status" value="1"/>
</dbReference>
<dbReference type="InterPro" id="IPR009057">
    <property type="entry name" value="Homeodomain-like_sf"/>
</dbReference>
<dbReference type="PRINTS" id="PR00032">
    <property type="entry name" value="HTHARAC"/>
</dbReference>
<dbReference type="PANTHER" id="PTHR43280:SF28">
    <property type="entry name" value="HTH-TYPE TRANSCRIPTIONAL ACTIVATOR RHAS"/>
    <property type="match status" value="1"/>
</dbReference>
<dbReference type="Gene3D" id="1.10.10.60">
    <property type="entry name" value="Homeodomain-like"/>
    <property type="match status" value="2"/>
</dbReference>
<dbReference type="Proteomes" id="UP000639396">
    <property type="component" value="Unassembled WGS sequence"/>
</dbReference>
<dbReference type="Pfam" id="PF02311">
    <property type="entry name" value="AraC_binding"/>
    <property type="match status" value="1"/>
</dbReference>
<comment type="caution">
    <text evidence="5">The sequence shown here is derived from an EMBL/GenBank/DDBJ whole genome shotgun (WGS) entry which is preliminary data.</text>
</comment>
<evidence type="ECO:0000256" key="2">
    <source>
        <dbReference type="ARBA" id="ARBA00023125"/>
    </source>
</evidence>
<dbReference type="Gene3D" id="2.60.120.10">
    <property type="entry name" value="Jelly Rolls"/>
    <property type="match status" value="1"/>
</dbReference>
<dbReference type="InterPro" id="IPR037923">
    <property type="entry name" value="HTH-like"/>
</dbReference>
<gene>
    <name evidence="5" type="ORF">IDH45_16895</name>
</gene>
<organism evidence="5 6">
    <name type="scientific">Paenibacillus oceani</name>
    <dbReference type="NCBI Taxonomy" id="2772510"/>
    <lineage>
        <taxon>Bacteria</taxon>
        <taxon>Bacillati</taxon>
        <taxon>Bacillota</taxon>
        <taxon>Bacilli</taxon>
        <taxon>Bacillales</taxon>
        <taxon>Paenibacillaceae</taxon>
        <taxon>Paenibacillus</taxon>
    </lineage>
</organism>
<name>A0A927H111_9BACL</name>
<dbReference type="RefSeq" id="WP_190929297.1">
    <property type="nucleotide sequence ID" value="NZ_JACXJA010000021.1"/>
</dbReference>
<evidence type="ECO:0000256" key="3">
    <source>
        <dbReference type="ARBA" id="ARBA00023163"/>
    </source>
</evidence>
<dbReference type="Pfam" id="PF12833">
    <property type="entry name" value="HTH_18"/>
    <property type="match status" value="1"/>
</dbReference>
<dbReference type="InterPro" id="IPR014710">
    <property type="entry name" value="RmlC-like_jellyroll"/>
</dbReference>